<evidence type="ECO:0000256" key="1">
    <source>
        <dbReference type="ARBA" id="ARBA00008468"/>
    </source>
</evidence>
<proteinExistence type="inferred from homology"/>
<dbReference type="PANTHER" id="PTHR46479:SF1">
    <property type="entry name" value="BIOGENESIS OF LYSOSOME-RELATED ORGANELLES COMPLEX 1 SUBUNIT 2"/>
    <property type="match status" value="1"/>
</dbReference>
<evidence type="ECO:0008006" key="5">
    <source>
        <dbReference type="Google" id="ProtNLM"/>
    </source>
</evidence>
<dbReference type="GO" id="GO:0032418">
    <property type="term" value="P:lysosome localization"/>
    <property type="evidence" value="ECO:0007669"/>
    <property type="project" value="TreeGrafter"/>
</dbReference>
<sequence>MTESPISSPATSSERSLSVHSESVSVEQEGLESEGAINDDGRRAASRAFRAIADYLACDLDSALLDFSILTKMNEAACNHYKELGAKVNNMAGKLAEVNQRYTALKHSLDAIYQFDDKIRRLENSAEHIDACLKEFELRLKQSEQK</sequence>
<feature type="region of interest" description="Disordered" evidence="2">
    <location>
        <begin position="1"/>
        <end position="38"/>
    </location>
</feature>
<dbReference type="AlphaFoldDB" id="A0AAV2T2Q2"/>
<name>A0AAV2T2Q2_CALDB</name>
<dbReference type="GO" id="GO:0099078">
    <property type="term" value="C:BORC complex"/>
    <property type="evidence" value="ECO:0007669"/>
    <property type="project" value="TreeGrafter"/>
</dbReference>
<reference evidence="3" key="1">
    <citation type="submission" date="2024-06" db="EMBL/GenBank/DDBJ databases">
        <authorList>
            <person name="Liu X."/>
            <person name="Lenzi L."/>
            <person name="Haldenby T S."/>
            <person name="Uol C."/>
        </authorList>
    </citation>
    <scope>NUCLEOTIDE SEQUENCE</scope>
</reference>
<evidence type="ECO:0000256" key="2">
    <source>
        <dbReference type="SAM" id="MobiDB-lite"/>
    </source>
</evidence>
<protein>
    <recommendedName>
        <fullName evidence="5">Biogenesis of lysosome-related organelles complex 1 subunit 2</fullName>
    </recommendedName>
</protein>
<organism evidence="3 4">
    <name type="scientific">Calicophoron daubneyi</name>
    <name type="common">Rumen fluke</name>
    <name type="synonym">Paramphistomum daubneyi</name>
    <dbReference type="NCBI Taxonomy" id="300641"/>
    <lineage>
        <taxon>Eukaryota</taxon>
        <taxon>Metazoa</taxon>
        <taxon>Spiralia</taxon>
        <taxon>Lophotrochozoa</taxon>
        <taxon>Platyhelminthes</taxon>
        <taxon>Trematoda</taxon>
        <taxon>Digenea</taxon>
        <taxon>Plagiorchiida</taxon>
        <taxon>Pronocephalata</taxon>
        <taxon>Paramphistomoidea</taxon>
        <taxon>Paramphistomidae</taxon>
        <taxon>Calicophoron</taxon>
    </lineage>
</organism>
<gene>
    <name evidence="3" type="ORF">CDAUBV1_LOCUS2302</name>
</gene>
<dbReference type="InterPro" id="IPR019269">
    <property type="entry name" value="BLOC1_su2"/>
</dbReference>
<comment type="caution">
    <text evidence="3">The sequence shown here is derived from an EMBL/GenBank/DDBJ whole genome shotgun (WGS) entry which is preliminary data.</text>
</comment>
<feature type="compositionally biased region" description="Low complexity" evidence="2">
    <location>
        <begin position="12"/>
        <end position="27"/>
    </location>
</feature>
<dbReference type="GO" id="GO:0031083">
    <property type="term" value="C:BLOC-1 complex"/>
    <property type="evidence" value="ECO:0007669"/>
    <property type="project" value="TreeGrafter"/>
</dbReference>
<dbReference type="GO" id="GO:0000930">
    <property type="term" value="C:gamma-tubulin complex"/>
    <property type="evidence" value="ECO:0007669"/>
    <property type="project" value="TreeGrafter"/>
</dbReference>
<dbReference type="Pfam" id="PF10046">
    <property type="entry name" value="BLOC1_2"/>
    <property type="match status" value="1"/>
</dbReference>
<evidence type="ECO:0000313" key="4">
    <source>
        <dbReference type="Proteomes" id="UP001497525"/>
    </source>
</evidence>
<evidence type="ECO:0000313" key="3">
    <source>
        <dbReference type="EMBL" id="CAL5130427.1"/>
    </source>
</evidence>
<dbReference type="EMBL" id="CAXLJL010000065">
    <property type="protein sequence ID" value="CAL5130427.1"/>
    <property type="molecule type" value="Genomic_DNA"/>
</dbReference>
<feature type="compositionally biased region" description="Polar residues" evidence="2">
    <location>
        <begin position="1"/>
        <end position="11"/>
    </location>
</feature>
<accession>A0AAV2T2Q2</accession>
<dbReference type="Proteomes" id="UP001497525">
    <property type="component" value="Unassembled WGS sequence"/>
</dbReference>
<dbReference type="GO" id="GO:0043015">
    <property type="term" value="F:gamma-tubulin binding"/>
    <property type="evidence" value="ECO:0007669"/>
    <property type="project" value="TreeGrafter"/>
</dbReference>
<comment type="similarity">
    <text evidence="1">Belongs to the BLOC1S2 family.</text>
</comment>
<dbReference type="PANTHER" id="PTHR46479">
    <property type="entry name" value="BIOGENESIS OF LYSOSOME-RELATED ORGANELLES COMPLEX 1 SUBUNIT 2"/>
    <property type="match status" value="1"/>
</dbReference>
<dbReference type="GO" id="GO:0016197">
    <property type="term" value="P:endosomal transport"/>
    <property type="evidence" value="ECO:0007669"/>
    <property type="project" value="TreeGrafter"/>
</dbReference>